<feature type="transmembrane region" description="Helical" evidence="11">
    <location>
        <begin position="298"/>
        <end position="319"/>
    </location>
</feature>
<evidence type="ECO:0000256" key="11">
    <source>
        <dbReference type="SAM" id="Phobius"/>
    </source>
</evidence>
<dbReference type="InParanoid" id="A0A139WDM0"/>
<dbReference type="GO" id="GO:0050291">
    <property type="term" value="F:sphingosine N-acyltransferase activity"/>
    <property type="evidence" value="ECO:0000318"/>
    <property type="project" value="GO_Central"/>
</dbReference>
<dbReference type="SUPFAM" id="SSF46689">
    <property type="entry name" value="Homeodomain-like"/>
    <property type="match status" value="1"/>
</dbReference>
<dbReference type="AlphaFoldDB" id="A0A139WDM0"/>
<sequence>MAVLYTLWDELLWVVTPTKHGGIQIQYVDYWNLLYPLPMALGMLSLRFLLTHYCFEPWGIHLGLKKRKVKKLAPNPALESIYFKLKHMPKDQVAGVAKQLDMNEREVERWLRQRKHQDRPSVLSKFCQNCWRCTYYTCLFVFGLAVLWDKPWLWDIRECWTGYPASLTITGDIWWYYMLSLAFYWSLVIGQFTLDVKRKDFWQMFVHHTATLLLLSFSWLAGVFKIGTLVLLVHDCADIFVEAAKAAKYAKYETTCTALFTFFALVWIVTRLGIYPFWIIKQTLLESPKYLPNFPAYYTFNILLILLLGLHCFWTYLIIKVAVAAFGAGQVEGDVRSSILFGMLLDMGMDFGNNREKNITEIIYPVILAPFVLIVRHLSEKYIFGPLIGVRLVGPVKTKFTESVWKCLYFTCASLAGAIILWPKPWTDFYNQAVPTDIWWHFSISLTFMWAFLLSLYTDVRRKDFFIMLVHHISVIVFTCLCWNANFFRMFSLGLVLHDCCDIFLEGAKIARYLKYERVFHALFGIFTMVWVVTRLGLFPFWIIKNVVVDVPEIMPNFTSFAMYYIFVAFLFLFLTLDFIWTYYIFKMAASLLTRGHLKGDARSDDEK</sequence>
<feature type="transmembrane region" description="Helical" evidence="11">
    <location>
        <begin position="174"/>
        <end position="194"/>
    </location>
</feature>
<feature type="transmembrane region" description="Helical" evidence="11">
    <location>
        <begin position="33"/>
        <end position="55"/>
    </location>
</feature>
<evidence type="ECO:0000256" key="9">
    <source>
        <dbReference type="ARBA" id="ARBA00049036"/>
    </source>
</evidence>
<feature type="transmembrane region" description="Helical" evidence="11">
    <location>
        <begin position="520"/>
        <end position="544"/>
    </location>
</feature>
<evidence type="ECO:0000259" key="12">
    <source>
        <dbReference type="PROSITE" id="PS50922"/>
    </source>
</evidence>
<dbReference type="PROSITE" id="PS50922">
    <property type="entry name" value="TLC"/>
    <property type="match status" value="1"/>
</dbReference>
<comment type="catalytic activity">
    <reaction evidence="9">
        <text>sphinganine + octadecanoyl-CoA = N-(octadecanoyl)-sphinganine + CoA + H(+)</text>
        <dbReference type="Rhea" id="RHEA:36547"/>
        <dbReference type="ChEBI" id="CHEBI:15378"/>
        <dbReference type="ChEBI" id="CHEBI:57287"/>
        <dbReference type="ChEBI" id="CHEBI:57394"/>
        <dbReference type="ChEBI" id="CHEBI:57817"/>
        <dbReference type="ChEBI" id="CHEBI:67033"/>
    </reaction>
    <physiologicalReaction direction="left-to-right" evidence="9">
        <dbReference type="Rhea" id="RHEA:36548"/>
    </physiologicalReaction>
</comment>
<comment type="pathway">
    <text evidence="4">Lipid metabolism; sphingolipid metabolism.</text>
</comment>
<dbReference type="eggNOG" id="KOG1607">
    <property type="taxonomic scope" value="Eukaryota"/>
</dbReference>
<dbReference type="InterPro" id="IPR009057">
    <property type="entry name" value="Homeodomain-like_sf"/>
</dbReference>
<evidence type="ECO:0000256" key="5">
    <source>
        <dbReference type="ARBA" id="ARBA00004991"/>
    </source>
</evidence>
<evidence type="ECO:0000256" key="1">
    <source>
        <dbReference type="ARBA" id="ARBA00004123"/>
    </source>
</evidence>
<reference evidence="13 14" key="2">
    <citation type="journal article" date="2010" name="Nucleic Acids Res.">
        <title>BeetleBase in 2010: revisions to provide comprehensive genomic information for Tribolium castaneum.</title>
        <authorList>
            <person name="Kim H.S."/>
            <person name="Murphy T."/>
            <person name="Xia J."/>
            <person name="Caragea D."/>
            <person name="Park Y."/>
            <person name="Beeman R.W."/>
            <person name="Lorenzen M.D."/>
            <person name="Butcher S."/>
            <person name="Manak J.R."/>
            <person name="Brown S.J."/>
        </authorList>
    </citation>
    <scope>GENOME REANNOTATION</scope>
    <source>
        <strain evidence="13 14">Georgia GA2</strain>
    </source>
</reference>
<dbReference type="GO" id="GO:0046513">
    <property type="term" value="P:ceramide biosynthetic process"/>
    <property type="evidence" value="ECO:0000318"/>
    <property type="project" value="GO_Central"/>
</dbReference>
<dbReference type="FunFam" id="1.10.10.60:FF:000020">
    <property type="entry name" value="Ceramide synthase 5"/>
    <property type="match status" value="1"/>
</dbReference>
<dbReference type="GO" id="GO:0005789">
    <property type="term" value="C:endoplasmic reticulum membrane"/>
    <property type="evidence" value="ECO:0007669"/>
    <property type="project" value="UniProtKB-SubCell"/>
</dbReference>
<evidence type="ECO:0000256" key="2">
    <source>
        <dbReference type="ARBA" id="ARBA00004127"/>
    </source>
</evidence>
<evidence type="ECO:0000256" key="8">
    <source>
        <dbReference type="ARBA" id="ARBA00023136"/>
    </source>
</evidence>
<dbReference type="STRING" id="7070.A0A139WDM0"/>
<evidence type="ECO:0000256" key="7">
    <source>
        <dbReference type="ARBA" id="ARBA00022989"/>
    </source>
</evidence>
<name>A0A139WDM0_TRICA</name>
<feature type="transmembrane region" description="Helical" evidence="11">
    <location>
        <begin position="438"/>
        <end position="458"/>
    </location>
</feature>
<keyword evidence="14" id="KW-1185">Reference proteome</keyword>
<evidence type="ECO:0000313" key="14">
    <source>
        <dbReference type="Proteomes" id="UP000007266"/>
    </source>
</evidence>
<dbReference type="Pfam" id="PF03798">
    <property type="entry name" value="TRAM_LAG1_CLN8"/>
    <property type="match status" value="2"/>
</dbReference>
<comment type="subcellular location">
    <subcellularLocation>
        <location evidence="2">Endomembrane system</location>
        <topology evidence="2">Multi-pass membrane protein</topology>
    </subcellularLocation>
    <subcellularLocation>
        <location evidence="3">Endoplasmic reticulum membrane</location>
    </subcellularLocation>
    <subcellularLocation>
        <location evidence="1">Nucleus</location>
    </subcellularLocation>
</comment>
<dbReference type="GO" id="GO:0005634">
    <property type="term" value="C:nucleus"/>
    <property type="evidence" value="ECO:0007669"/>
    <property type="project" value="UniProtKB-SubCell"/>
</dbReference>
<keyword evidence="7 11" id="KW-1133">Transmembrane helix</keyword>
<evidence type="ECO:0000256" key="3">
    <source>
        <dbReference type="ARBA" id="ARBA00004586"/>
    </source>
</evidence>
<keyword evidence="8 10" id="KW-0472">Membrane</keyword>
<feature type="transmembrane region" description="Helical" evidence="11">
    <location>
        <begin position="465"/>
        <end position="484"/>
    </location>
</feature>
<feature type="domain" description="TLC" evidence="12">
    <location>
        <begin position="124"/>
        <end position="327"/>
    </location>
</feature>
<feature type="transmembrane region" description="Helical" evidence="11">
    <location>
        <begin position="407"/>
        <end position="426"/>
    </location>
</feature>
<accession>A0A139WDM0</accession>
<protein>
    <submittedName>
        <fullName evidence="13">Ceramide synthase 5-like Protein</fullName>
    </submittedName>
</protein>
<feature type="transmembrane region" description="Helical" evidence="11">
    <location>
        <begin position="564"/>
        <end position="586"/>
    </location>
</feature>
<feature type="transmembrane region" description="Helical" evidence="11">
    <location>
        <begin position="256"/>
        <end position="278"/>
    </location>
</feature>
<dbReference type="Proteomes" id="UP000007266">
    <property type="component" value="Linkage group 8"/>
</dbReference>
<dbReference type="Gene3D" id="1.10.10.60">
    <property type="entry name" value="Homeodomain-like"/>
    <property type="match status" value="1"/>
</dbReference>
<proteinExistence type="predicted"/>
<evidence type="ECO:0000256" key="4">
    <source>
        <dbReference type="ARBA" id="ARBA00004760"/>
    </source>
</evidence>
<gene>
    <name evidence="13" type="primary">AUGUSTUS-3.0.2_33950</name>
    <name evidence="13" type="ORF">TcasGA2_TC033950</name>
</gene>
<evidence type="ECO:0000256" key="6">
    <source>
        <dbReference type="ARBA" id="ARBA00022692"/>
    </source>
</evidence>
<dbReference type="PANTHER" id="PTHR12560">
    <property type="entry name" value="LONGEVITY ASSURANCE FACTOR 1 LAG1"/>
    <property type="match status" value="1"/>
</dbReference>
<dbReference type="UniPathway" id="UPA00222"/>
<dbReference type="EMBL" id="KQ971357">
    <property type="protein sequence ID" value="KYB26068.1"/>
    <property type="molecule type" value="Genomic_DNA"/>
</dbReference>
<organism evidence="13 14">
    <name type="scientific">Tribolium castaneum</name>
    <name type="common">Red flour beetle</name>
    <dbReference type="NCBI Taxonomy" id="7070"/>
    <lineage>
        <taxon>Eukaryota</taxon>
        <taxon>Metazoa</taxon>
        <taxon>Ecdysozoa</taxon>
        <taxon>Arthropoda</taxon>
        <taxon>Hexapoda</taxon>
        <taxon>Insecta</taxon>
        <taxon>Pterygota</taxon>
        <taxon>Neoptera</taxon>
        <taxon>Endopterygota</taxon>
        <taxon>Coleoptera</taxon>
        <taxon>Polyphaga</taxon>
        <taxon>Cucujiformia</taxon>
        <taxon>Tenebrionidae</taxon>
        <taxon>Tenebrionidae incertae sedis</taxon>
        <taxon>Tribolium</taxon>
    </lineage>
</organism>
<dbReference type="PANTHER" id="PTHR12560:SF0">
    <property type="entry name" value="LD18904P"/>
    <property type="match status" value="1"/>
</dbReference>
<dbReference type="InterPro" id="IPR016439">
    <property type="entry name" value="Lag1/Lac1-like"/>
</dbReference>
<evidence type="ECO:0000256" key="10">
    <source>
        <dbReference type="PROSITE-ProRule" id="PRU00205"/>
    </source>
</evidence>
<comment type="pathway">
    <text evidence="5">Sphingolipid metabolism.</text>
</comment>
<dbReference type="InterPro" id="IPR006634">
    <property type="entry name" value="TLC-dom"/>
</dbReference>
<keyword evidence="6 10" id="KW-0812">Transmembrane</keyword>
<reference evidence="13 14" key="1">
    <citation type="journal article" date="2008" name="Nature">
        <title>The genome of the model beetle and pest Tribolium castaneum.</title>
        <authorList>
            <consortium name="Tribolium Genome Sequencing Consortium"/>
            <person name="Richards S."/>
            <person name="Gibbs R.A."/>
            <person name="Weinstock G.M."/>
            <person name="Brown S.J."/>
            <person name="Denell R."/>
            <person name="Beeman R.W."/>
            <person name="Gibbs R."/>
            <person name="Beeman R.W."/>
            <person name="Brown S.J."/>
            <person name="Bucher G."/>
            <person name="Friedrich M."/>
            <person name="Grimmelikhuijzen C.J."/>
            <person name="Klingler M."/>
            <person name="Lorenzen M."/>
            <person name="Richards S."/>
            <person name="Roth S."/>
            <person name="Schroder R."/>
            <person name="Tautz D."/>
            <person name="Zdobnov E.M."/>
            <person name="Muzny D."/>
            <person name="Gibbs R.A."/>
            <person name="Weinstock G.M."/>
            <person name="Attaway T."/>
            <person name="Bell S."/>
            <person name="Buhay C.J."/>
            <person name="Chandrabose M.N."/>
            <person name="Chavez D."/>
            <person name="Clerk-Blankenburg K.P."/>
            <person name="Cree A."/>
            <person name="Dao M."/>
            <person name="Davis C."/>
            <person name="Chacko J."/>
            <person name="Dinh H."/>
            <person name="Dugan-Rocha S."/>
            <person name="Fowler G."/>
            <person name="Garner T.T."/>
            <person name="Garnes J."/>
            <person name="Gnirke A."/>
            <person name="Hawes A."/>
            <person name="Hernandez J."/>
            <person name="Hines S."/>
            <person name="Holder M."/>
            <person name="Hume J."/>
            <person name="Jhangiani S.N."/>
            <person name="Joshi V."/>
            <person name="Khan Z.M."/>
            <person name="Jackson L."/>
            <person name="Kovar C."/>
            <person name="Kowis A."/>
            <person name="Lee S."/>
            <person name="Lewis L.R."/>
            <person name="Margolis J."/>
            <person name="Morgan M."/>
            <person name="Nazareth L.V."/>
            <person name="Nguyen N."/>
            <person name="Okwuonu G."/>
            <person name="Parker D."/>
            <person name="Richards S."/>
            <person name="Ruiz S.J."/>
            <person name="Santibanez J."/>
            <person name="Savard J."/>
            <person name="Scherer S.E."/>
            <person name="Schneider B."/>
            <person name="Sodergren E."/>
            <person name="Tautz D."/>
            <person name="Vattahil S."/>
            <person name="Villasana D."/>
            <person name="White C.S."/>
            <person name="Wright R."/>
            <person name="Park Y."/>
            <person name="Beeman R.W."/>
            <person name="Lord J."/>
            <person name="Oppert B."/>
            <person name="Lorenzen M."/>
            <person name="Brown S."/>
            <person name="Wang L."/>
            <person name="Savard J."/>
            <person name="Tautz D."/>
            <person name="Richards S."/>
            <person name="Weinstock G."/>
            <person name="Gibbs R.A."/>
            <person name="Liu Y."/>
            <person name="Worley K."/>
            <person name="Weinstock G."/>
            <person name="Elsik C.G."/>
            <person name="Reese J.T."/>
            <person name="Elhaik E."/>
            <person name="Landan G."/>
            <person name="Graur D."/>
            <person name="Arensburger P."/>
            <person name="Atkinson P."/>
            <person name="Beeman R.W."/>
            <person name="Beidler J."/>
            <person name="Brown S.J."/>
            <person name="Demuth J.P."/>
            <person name="Drury D.W."/>
            <person name="Du Y.Z."/>
            <person name="Fujiwara H."/>
            <person name="Lorenzen M."/>
            <person name="Maselli V."/>
            <person name="Osanai M."/>
            <person name="Park Y."/>
            <person name="Robertson H.M."/>
            <person name="Tu Z."/>
            <person name="Wang J.J."/>
            <person name="Wang S."/>
            <person name="Richards S."/>
            <person name="Song H."/>
            <person name="Zhang L."/>
            <person name="Sodergren E."/>
            <person name="Werner D."/>
            <person name="Stanke M."/>
            <person name="Morgenstern B."/>
            <person name="Solovyev V."/>
            <person name="Kosarev P."/>
            <person name="Brown G."/>
            <person name="Chen H.C."/>
            <person name="Ermolaeva O."/>
            <person name="Hlavina W."/>
            <person name="Kapustin Y."/>
            <person name="Kiryutin B."/>
            <person name="Kitts P."/>
            <person name="Maglott D."/>
            <person name="Pruitt K."/>
            <person name="Sapojnikov V."/>
            <person name="Souvorov A."/>
            <person name="Mackey A.J."/>
            <person name="Waterhouse R.M."/>
            <person name="Wyder S."/>
            <person name="Zdobnov E.M."/>
            <person name="Zdobnov E.M."/>
            <person name="Wyder S."/>
            <person name="Kriventseva E.V."/>
            <person name="Kadowaki T."/>
            <person name="Bork P."/>
            <person name="Aranda M."/>
            <person name="Bao R."/>
            <person name="Beermann A."/>
            <person name="Berns N."/>
            <person name="Bolognesi R."/>
            <person name="Bonneton F."/>
            <person name="Bopp D."/>
            <person name="Brown S.J."/>
            <person name="Bucher G."/>
            <person name="Butts T."/>
            <person name="Chaumot A."/>
            <person name="Denell R.E."/>
            <person name="Ferrier D.E."/>
            <person name="Friedrich M."/>
            <person name="Gordon C.M."/>
            <person name="Jindra M."/>
            <person name="Klingler M."/>
            <person name="Lan Q."/>
            <person name="Lattorff H.M."/>
            <person name="Laudet V."/>
            <person name="von Levetsow C."/>
            <person name="Liu Z."/>
            <person name="Lutz R."/>
            <person name="Lynch J.A."/>
            <person name="da Fonseca R.N."/>
            <person name="Posnien N."/>
            <person name="Reuter R."/>
            <person name="Roth S."/>
            <person name="Savard J."/>
            <person name="Schinko J.B."/>
            <person name="Schmitt C."/>
            <person name="Schoppmeier M."/>
            <person name="Schroder R."/>
            <person name="Shippy T.D."/>
            <person name="Simonnet F."/>
            <person name="Marques-Souza H."/>
            <person name="Tautz D."/>
            <person name="Tomoyasu Y."/>
            <person name="Trauner J."/>
            <person name="Van der Zee M."/>
            <person name="Vervoort M."/>
            <person name="Wittkopp N."/>
            <person name="Wimmer E.A."/>
            <person name="Yang X."/>
            <person name="Jones A.K."/>
            <person name="Sattelle D.B."/>
            <person name="Ebert P.R."/>
            <person name="Nelson D."/>
            <person name="Scott J.G."/>
            <person name="Beeman R.W."/>
            <person name="Muthukrishnan S."/>
            <person name="Kramer K.J."/>
            <person name="Arakane Y."/>
            <person name="Beeman R.W."/>
            <person name="Zhu Q."/>
            <person name="Hogenkamp D."/>
            <person name="Dixit R."/>
            <person name="Oppert B."/>
            <person name="Jiang H."/>
            <person name="Zou Z."/>
            <person name="Marshall J."/>
            <person name="Elpidina E."/>
            <person name="Vinokurov K."/>
            <person name="Oppert C."/>
            <person name="Zou Z."/>
            <person name="Evans J."/>
            <person name="Lu Z."/>
            <person name="Zhao P."/>
            <person name="Sumathipala N."/>
            <person name="Altincicek B."/>
            <person name="Vilcinskas A."/>
            <person name="Williams M."/>
            <person name="Hultmark D."/>
            <person name="Hetru C."/>
            <person name="Jiang H."/>
            <person name="Grimmelikhuijzen C.J."/>
            <person name="Hauser F."/>
            <person name="Cazzamali G."/>
            <person name="Williamson M."/>
            <person name="Park Y."/>
            <person name="Li B."/>
            <person name="Tanaka Y."/>
            <person name="Predel R."/>
            <person name="Neupert S."/>
            <person name="Schachtner J."/>
            <person name="Verleyen P."/>
            <person name="Raible F."/>
            <person name="Bork P."/>
            <person name="Friedrich M."/>
            <person name="Walden K.K."/>
            <person name="Robertson H.M."/>
            <person name="Angeli S."/>
            <person name="Foret S."/>
            <person name="Bucher G."/>
            <person name="Schuetz S."/>
            <person name="Maleszka R."/>
            <person name="Wimmer E.A."/>
            <person name="Beeman R.W."/>
            <person name="Lorenzen M."/>
            <person name="Tomoyasu Y."/>
            <person name="Miller S.C."/>
            <person name="Grossmann D."/>
            <person name="Bucher G."/>
        </authorList>
    </citation>
    <scope>NUCLEOTIDE SEQUENCE [LARGE SCALE GENOMIC DNA]</scope>
    <source>
        <strain evidence="13 14">Georgia GA2</strain>
    </source>
</reference>
<evidence type="ECO:0000313" key="13">
    <source>
        <dbReference type="EMBL" id="KYB26068.1"/>
    </source>
</evidence>
<dbReference type="SMART" id="SM00724">
    <property type="entry name" value="TLC"/>
    <property type="match status" value="2"/>
</dbReference>